<accession>A0A5B7CZF1</accession>
<gene>
    <name evidence="1" type="ORF">E2C01_007930</name>
</gene>
<evidence type="ECO:0000313" key="2">
    <source>
        <dbReference type="Proteomes" id="UP000324222"/>
    </source>
</evidence>
<proteinExistence type="predicted"/>
<dbReference type="EMBL" id="VSRR010000405">
    <property type="protein sequence ID" value="MPC15147.1"/>
    <property type="molecule type" value="Genomic_DNA"/>
</dbReference>
<name>A0A5B7CZF1_PORTR</name>
<sequence>MAVSYRGREVDWLSQHGRLSQLHRPGRLSLRYTLHVARQVLGSGRTSLLDQRTTIITCDEGEWETTIPN</sequence>
<dbReference type="AlphaFoldDB" id="A0A5B7CZF1"/>
<keyword evidence="2" id="KW-1185">Reference proteome</keyword>
<organism evidence="1 2">
    <name type="scientific">Portunus trituberculatus</name>
    <name type="common">Swimming crab</name>
    <name type="synonym">Neptunus trituberculatus</name>
    <dbReference type="NCBI Taxonomy" id="210409"/>
    <lineage>
        <taxon>Eukaryota</taxon>
        <taxon>Metazoa</taxon>
        <taxon>Ecdysozoa</taxon>
        <taxon>Arthropoda</taxon>
        <taxon>Crustacea</taxon>
        <taxon>Multicrustacea</taxon>
        <taxon>Malacostraca</taxon>
        <taxon>Eumalacostraca</taxon>
        <taxon>Eucarida</taxon>
        <taxon>Decapoda</taxon>
        <taxon>Pleocyemata</taxon>
        <taxon>Brachyura</taxon>
        <taxon>Eubrachyura</taxon>
        <taxon>Portunoidea</taxon>
        <taxon>Portunidae</taxon>
        <taxon>Portuninae</taxon>
        <taxon>Portunus</taxon>
    </lineage>
</organism>
<comment type="caution">
    <text evidence="1">The sequence shown here is derived from an EMBL/GenBank/DDBJ whole genome shotgun (WGS) entry which is preliminary data.</text>
</comment>
<reference evidence="1 2" key="1">
    <citation type="submission" date="2019-05" db="EMBL/GenBank/DDBJ databases">
        <title>Another draft genome of Portunus trituberculatus and its Hox gene families provides insights of decapod evolution.</title>
        <authorList>
            <person name="Jeong J.-H."/>
            <person name="Song I."/>
            <person name="Kim S."/>
            <person name="Choi T."/>
            <person name="Kim D."/>
            <person name="Ryu S."/>
            <person name="Kim W."/>
        </authorList>
    </citation>
    <scope>NUCLEOTIDE SEQUENCE [LARGE SCALE GENOMIC DNA]</scope>
    <source>
        <tissue evidence="1">Muscle</tissue>
    </source>
</reference>
<protein>
    <submittedName>
        <fullName evidence="1">Uncharacterized protein</fullName>
    </submittedName>
</protein>
<evidence type="ECO:0000313" key="1">
    <source>
        <dbReference type="EMBL" id="MPC15147.1"/>
    </source>
</evidence>
<dbReference type="Proteomes" id="UP000324222">
    <property type="component" value="Unassembled WGS sequence"/>
</dbReference>